<evidence type="ECO:0000313" key="2">
    <source>
        <dbReference type="Proteomes" id="UP001163324"/>
    </source>
</evidence>
<protein>
    <submittedName>
        <fullName evidence="1">Uncharacterized protein</fullName>
    </submittedName>
</protein>
<sequence>MQVIKAAALAALMGSVSAKDDSTFAVLRFTNKQLTKGRMDPIISPGETSTHVHTVMGGSGFGKGSTGEDLANSQCSNALIKGDNSNYWFPSLYFYDEGANEFEAVEIFYVNAYYFFEPTDDELKAFPQGMSMVSGDPMTRSPPEGGPNSNLNPDNGPINGIKWTCPRDGNNYEPPSWPADSDGSSAGIGDTVNKGEGVGFPDVDCDGYASPLRADIHFPSCYNPDAGLMSYKDNMAWPSTKDGKLNCPEGYVHVPHLFLEVYWNTPVFADRWTPNTGKQPFVLSNGDATGFSSHADFMAGWDEDLLQHIIDTCDAGTAGMDNCAGLFYGVNDEDCTIPSEIDEDVDGTLSKLPGNNPVTGWRFGGEVPDMPEPSSPASSPTPSGGLLDGLSDVADDVATNVVENPAAPTSTKSEEKAPVPKPTEVSEEASLPDQPDQPEEPSQPEQNEQPNNRVHTVWETITVTEEIQAQPTDSKSRRHLHGHGHAHGHVRRRSH</sequence>
<proteinExistence type="predicted"/>
<name>A0ACC0VAF2_9HYPO</name>
<keyword evidence="2" id="KW-1185">Reference proteome</keyword>
<dbReference type="EMBL" id="CM047941">
    <property type="protein sequence ID" value="KAI9903369.1"/>
    <property type="molecule type" value="Genomic_DNA"/>
</dbReference>
<dbReference type="Proteomes" id="UP001163324">
    <property type="component" value="Chromosome 2"/>
</dbReference>
<organism evidence="1 2">
    <name type="scientific">Trichothecium roseum</name>
    <dbReference type="NCBI Taxonomy" id="47278"/>
    <lineage>
        <taxon>Eukaryota</taxon>
        <taxon>Fungi</taxon>
        <taxon>Dikarya</taxon>
        <taxon>Ascomycota</taxon>
        <taxon>Pezizomycotina</taxon>
        <taxon>Sordariomycetes</taxon>
        <taxon>Hypocreomycetidae</taxon>
        <taxon>Hypocreales</taxon>
        <taxon>Hypocreales incertae sedis</taxon>
        <taxon>Trichothecium</taxon>
    </lineage>
</organism>
<reference evidence="1" key="1">
    <citation type="submission" date="2022-10" db="EMBL/GenBank/DDBJ databases">
        <title>Complete Genome of Trichothecium roseum strain YXFP-22015, a Plant Pathogen Isolated from Citrus.</title>
        <authorList>
            <person name="Wang Y."/>
            <person name="Zhu L."/>
        </authorList>
    </citation>
    <scope>NUCLEOTIDE SEQUENCE</scope>
    <source>
        <strain evidence="1">YXFP-22015</strain>
    </source>
</reference>
<gene>
    <name evidence="1" type="ORF">N3K66_002721</name>
</gene>
<evidence type="ECO:0000313" key="1">
    <source>
        <dbReference type="EMBL" id="KAI9903369.1"/>
    </source>
</evidence>
<accession>A0ACC0VAF2</accession>
<comment type="caution">
    <text evidence="1">The sequence shown here is derived from an EMBL/GenBank/DDBJ whole genome shotgun (WGS) entry which is preliminary data.</text>
</comment>